<sequence length="265" mass="29731">MNTKKNVSFINSSIKVPGKVTPYTQKLIVDSHNAFRKSHAPNATNMMKMVWDESLAAEAMKHALRYTTEHDKYYDRYADALPGVATGQNLCYGSMGWSDCLNKWFKEGNDFEYGTGSLTGNAWDVLHAAQILYWKTSRIGCARGVCGCSAYFVCNYAYTLVWEEYSVPWTNGKLCDACPNNCDDGLCDCGGKMCMNDGELDLGKCECTCINHPKSPFQGDECQSLNCATPSPGYCKGYTSNLQDQYCRIYTNLRNECPHFCKRCE</sequence>
<dbReference type="AlphaFoldDB" id="A0A6J8A8X9"/>
<dbReference type="Gene3D" id="3.40.33.10">
    <property type="entry name" value="CAP"/>
    <property type="match status" value="1"/>
</dbReference>
<accession>A0A6J8A8X9</accession>
<dbReference type="Pfam" id="PF00188">
    <property type="entry name" value="CAP"/>
    <property type="match status" value="1"/>
</dbReference>
<proteinExistence type="predicted"/>
<dbReference type="SMART" id="SM00198">
    <property type="entry name" value="SCP"/>
    <property type="match status" value="1"/>
</dbReference>
<evidence type="ECO:0000313" key="3">
    <source>
        <dbReference type="Proteomes" id="UP000507470"/>
    </source>
</evidence>
<reference evidence="2 3" key="1">
    <citation type="submission" date="2020-06" db="EMBL/GenBank/DDBJ databases">
        <authorList>
            <person name="Li R."/>
            <person name="Bekaert M."/>
        </authorList>
    </citation>
    <scope>NUCLEOTIDE SEQUENCE [LARGE SCALE GENOMIC DNA]</scope>
    <source>
        <strain evidence="3">wild</strain>
    </source>
</reference>
<evidence type="ECO:0000313" key="2">
    <source>
        <dbReference type="EMBL" id="CAC5363472.1"/>
    </source>
</evidence>
<dbReference type="Proteomes" id="UP000507470">
    <property type="component" value="Unassembled WGS sequence"/>
</dbReference>
<protein>
    <submittedName>
        <fullName evidence="2">CRISP</fullName>
    </submittedName>
</protein>
<dbReference type="PANTHER" id="PTHR10334">
    <property type="entry name" value="CYSTEINE-RICH SECRETORY PROTEIN-RELATED"/>
    <property type="match status" value="1"/>
</dbReference>
<feature type="domain" description="SCP" evidence="1">
    <location>
        <begin position="23"/>
        <end position="161"/>
    </location>
</feature>
<dbReference type="InterPro" id="IPR014044">
    <property type="entry name" value="CAP_dom"/>
</dbReference>
<dbReference type="OrthoDB" id="10043185at2759"/>
<organism evidence="2 3">
    <name type="scientific">Mytilus coruscus</name>
    <name type="common">Sea mussel</name>
    <dbReference type="NCBI Taxonomy" id="42192"/>
    <lineage>
        <taxon>Eukaryota</taxon>
        <taxon>Metazoa</taxon>
        <taxon>Spiralia</taxon>
        <taxon>Lophotrochozoa</taxon>
        <taxon>Mollusca</taxon>
        <taxon>Bivalvia</taxon>
        <taxon>Autobranchia</taxon>
        <taxon>Pteriomorphia</taxon>
        <taxon>Mytilida</taxon>
        <taxon>Mytiloidea</taxon>
        <taxon>Mytilidae</taxon>
        <taxon>Mytilinae</taxon>
        <taxon>Mytilus</taxon>
    </lineage>
</organism>
<dbReference type="InterPro" id="IPR001283">
    <property type="entry name" value="CRISP-related"/>
</dbReference>
<keyword evidence="3" id="KW-1185">Reference proteome</keyword>
<dbReference type="InterPro" id="IPR035940">
    <property type="entry name" value="CAP_sf"/>
</dbReference>
<dbReference type="SUPFAM" id="SSF55797">
    <property type="entry name" value="PR-1-like"/>
    <property type="match status" value="1"/>
</dbReference>
<evidence type="ECO:0000259" key="1">
    <source>
        <dbReference type="SMART" id="SM00198"/>
    </source>
</evidence>
<name>A0A6J8A8X9_MYTCO</name>
<gene>
    <name evidence="2" type="ORF">MCOR_4891</name>
</gene>
<dbReference type="EMBL" id="CACVKT020000864">
    <property type="protein sequence ID" value="CAC5363472.1"/>
    <property type="molecule type" value="Genomic_DNA"/>
</dbReference>